<dbReference type="Proteomes" id="UP000326757">
    <property type="component" value="Unassembled WGS sequence"/>
</dbReference>
<evidence type="ECO:0000313" key="1">
    <source>
        <dbReference type="EMBL" id="KAB8295722.1"/>
    </source>
</evidence>
<keyword evidence="2" id="KW-1185">Reference proteome</keyword>
<proteinExistence type="predicted"/>
<dbReference type="SUPFAM" id="SSF75005">
    <property type="entry name" value="Arabinanase/levansucrase/invertase"/>
    <property type="match status" value="1"/>
</dbReference>
<protein>
    <recommendedName>
        <fullName evidence="3">Glycoside hydrolase family 43 protein</fullName>
    </recommendedName>
</protein>
<dbReference type="InterPro" id="IPR023296">
    <property type="entry name" value="Glyco_hydro_beta-prop_sf"/>
</dbReference>
<organism evidence="1 2">
    <name type="scientific">Monilinia laxa</name>
    <name type="common">Brown rot fungus</name>
    <name type="synonym">Sclerotinia laxa</name>
    <dbReference type="NCBI Taxonomy" id="61186"/>
    <lineage>
        <taxon>Eukaryota</taxon>
        <taxon>Fungi</taxon>
        <taxon>Dikarya</taxon>
        <taxon>Ascomycota</taxon>
        <taxon>Pezizomycotina</taxon>
        <taxon>Leotiomycetes</taxon>
        <taxon>Helotiales</taxon>
        <taxon>Sclerotiniaceae</taxon>
        <taxon>Monilinia</taxon>
    </lineage>
</organism>
<reference evidence="1 2" key="1">
    <citation type="submission" date="2019-06" db="EMBL/GenBank/DDBJ databases">
        <title>Genome Sequence of the Brown Rot Fungal Pathogen Monilinia laxa.</title>
        <authorList>
            <person name="De Miccolis Angelini R.M."/>
            <person name="Landi L."/>
            <person name="Abate D."/>
            <person name="Pollastro S."/>
            <person name="Romanazzi G."/>
            <person name="Faretra F."/>
        </authorList>
    </citation>
    <scope>NUCLEOTIDE SEQUENCE [LARGE SCALE GENOMIC DNA]</scope>
    <source>
        <strain evidence="1 2">Mlax316</strain>
    </source>
</reference>
<evidence type="ECO:0000313" key="2">
    <source>
        <dbReference type="Proteomes" id="UP000326757"/>
    </source>
</evidence>
<dbReference type="PANTHER" id="PTHR22925">
    <property type="entry name" value="GLYCOSYL HYDROLASE 43 FAMILY MEMBER"/>
    <property type="match status" value="1"/>
</dbReference>
<dbReference type="OrthoDB" id="9970295at2759"/>
<dbReference type="Gene3D" id="2.115.10.20">
    <property type="entry name" value="Glycosyl hydrolase domain, family 43"/>
    <property type="match status" value="1"/>
</dbReference>
<dbReference type="PANTHER" id="PTHR22925:SF3">
    <property type="entry name" value="GLYCOSYL HYDROLASE FAMILY PROTEIN 43"/>
    <property type="match status" value="1"/>
</dbReference>
<gene>
    <name evidence="1" type="ORF">EYC80_008547</name>
</gene>
<evidence type="ECO:0008006" key="3">
    <source>
        <dbReference type="Google" id="ProtNLM"/>
    </source>
</evidence>
<accession>A0A5N6K0S8</accession>
<sequence>MFSTDGDLIDSTSGKIDYFGGQYLWYGLNFGCGKKFCGIESWSSTDLITWSSNGLLFDPTENVTATLCKGDGDCGRPHIVYNPASSLYVLWLNAGAPGYAIFTSSSPTSGYVLEPTRALVGYQPNPQTDQTGDFSVAIINGTGYIAYSLIDFKTLGASIWPPFKQEMYIQKLTNDFMNTTGNATSVIPNIAGPWTRQIISGDTCGGQTTGILTIPSSTGGEAVYIHQADIQATAPLAGPRNAQHGHQFQILNFNSDGSIKDLDCSASLTSIVKLPATNTTVIQVPSTKTNGGLAKNAAIGSGNHHQDYYLNCSLPQYSLFQTFTSSKTGNLTTVGVNLAGDGPTDNVTLTVFRYTNATALLSAFYKWETLSTFDVTPKNFSTALLSIKVPVGKEVTVGDNLGLAIVSVGITPICVAMRGTTLPYATGWAGPAHGGFVAGQVLEEKSVNGAGSGGILYAQGANQVSLRGQNGDQLPIQEVSGRELKWFGIIE</sequence>
<dbReference type="EMBL" id="VIGI01000009">
    <property type="protein sequence ID" value="KAB8295722.1"/>
    <property type="molecule type" value="Genomic_DNA"/>
</dbReference>
<dbReference type="AlphaFoldDB" id="A0A5N6K0S8"/>
<comment type="caution">
    <text evidence="1">The sequence shown here is derived from an EMBL/GenBank/DDBJ whole genome shotgun (WGS) entry which is preliminary data.</text>
</comment>
<name>A0A5N6K0S8_MONLA</name>